<gene>
    <name evidence="2" type="ORF">AURANDRAFT_68837</name>
</gene>
<dbReference type="EMBL" id="GL833490">
    <property type="protein sequence ID" value="EGB02484.1"/>
    <property type="molecule type" value="Genomic_DNA"/>
</dbReference>
<dbReference type="KEGG" id="aaf:AURANDRAFT_68837"/>
<evidence type="ECO:0000256" key="1">
    <source>
        <dbReference type="SAM" id="MobiDB-lite"/>
    </source>
</evidence>
<accession>F0YQX5</accession>
<dbReference type="Proteomes" id="UP000002729">
    <property type="component" value="Unassembled WGS sequence"/>
</dbReference>
<name>F0YQX5_AURAN</name>
<feature type="region of interest" description="Disordered" evidence="1">
    <location>
        <begin position="454"/>
        <end position="523"/>
    </location>
</feature>
<dbReference type="InParanoid" id="F0YQX5"/>
<proteinExistence type="predicted"/>
<feature type="compositionally biased region" description="Pro residues" evidence="1">
    <location>
        <begin position="479"/>
        <end position="491"/>
    </location>
</feature>
<keyword evidence="3" id="KW-1185">Reference proteome</keyword>
<evidence type="ECO:0000313" key="3">
    <source>
        <dbReference type="Proteomes" id="UP000002729"/>
    </source>
</evidence>
<feature type="compositionally biased region" description="Low complexity" evidence="1">
    <location>
        <begin position="492"/>
        <end position="508"/>
    </location>
</feature>
<protein>
    <submittedName>
        <fullName evidence="2">Uncharacterized protein</fullName>
    </submittedName>
</protein>
<feature type="non-terminal residue" evidence="2">
    <location>
        <position position="786"/>
    </location>
</feature>
<feature type="region of interest" description="Disordered" evidence="1">
    <location>
        <begin position="762"/>
        <end position="786"/>
    </location>
</feature>
<reference evidence="2 3" key="1">
    <citation type="journal article" date="2011" name="Proc. Natl. Acad. Sci. U.S.A.">
        <title>Niche of harmful alga Aureococcus anophagefferens revealed through ecogenomics.</title>
        <authorList>
            <person name="Gobler C.J."/>
            <person name="Berry D.L."/>
            <person name="Dyhrman S.T."/>
            <person name="Wilhelm S.W."/>
            <person name="Salamov A."/>
            <person name="Lobanov A.V."/>
            <person name="Zhang Y."/>
            <person name="Collier J.L."/>
            <person name="Wurch L.L."/>
            <person name="Kustka A.B."/>
            <person name="Dill B.D."/>
            <person name="Shah M."/>
            <person name="VerBerkmoes N.C."/>
            <person name="Kuo A."/>
            <person name="Terry A."/>
            <person name="Pangilinan J."/>
            <person name="Lindquist E.A."/>
            <person name="Lucas S."/>
            <person name="Paulsen I.T."/>
            <person name="Hattenrath-Lehmann T.K."/>
            <person name="Talmage S.C."/>
            <person name="Walker E.A."/>
            <person name="Koch F."/>
            <person name="Burson A.M."/>
            <person name="Marcoval M.A."/>
            <person name="Tang Y.Z."/>
            <person name="Lecleir G.R."/>
            <person name="Coyne K.J."/>
            <person name="Berg G.M."/>
            <person name="Bertrand E.M."/>
            <person name="Saito M.A."/>
            <person name="Gladyshev V.N."/>
            <person name="Grigoriev I.V."/>
        </authorList>
    </citation>
    <scope>NUCLEOTIDE SEQUENCE [LARGE SCALE GENOMIC DNA]</scope>
    <source>
        <strain evidence="3">CCMP 1984</strain>
    </source>
</reference>
<dbReference type="RefSeq" id="XP_009042816.1">
    <property type="nucleotide sequence ID" value="XM_009044568.1"/>
</dbReference>
<feature type="compositionally biased region" description="Low complexity" evidence="1">
    <location>
        <begin position="769"/>
        <end position="779"/>
    </location>
</feature>
<dbReference type="GeneID" id="20227058"/>
<sequence>MGKAKAAPAASTDGTAKLAGTAYHAASRSVAAREQALQAAGRLCDNGEKWAKRIGARQSPYEFIELWWSLPAATRACPPPQSNGEKCRRCKKVVRLARRQFIKRDEGSRLGREATKIANMNASMLVRLLFAALCAAPARAICREPHPLLPTYWSADEPKLAVVGIYFKDLPASHVPTPAEFAAMVHGPAVVAALDRMSDGCLNATTFAPDFYVVKNEGATHPLEEGGRVSCGQADDFFETSSVRNLGFDFDDYDGSFCVGGAPLLDAPSACDDPLPPPCLDQTRCFPDETIWNKLVHQGTNGKGKDGNCGGMRNLCPQPGAWASRDSISLSGEPFCETDHLMACSENGSHYSQGIINARHECWQNGGDAADMACVRALCEATPECGGYTITTHDYEESRRLEGGYPEGHLNKALWFKTASIAEPDGANWRYECWRKPKLEAPCYCNAPGEQTQPAGACASPGADTTTTTTTAALSAAPTPAPSEAPTPAPSSAPTGDTTTTTTTTAAPSPAPTPAPTGDAAAATCEDDADWLAKSDKKKQKSCKKQKNQNKCKKKKKKGCAWVEGACVEKLQTCDDLFNKEGAKLAKACKKQGTIGGATEKVKASAACQKACGTCDAVGAVVGATTTTADFSSIEDGGGAAEDYAHCWERGYCVEADGSYYGDRNSAYGPADPDSGVVQLASGAAWHDESHEKALECMSLCNANPDFKGCEIVFGKHNRGCYGHTRAVARGHVTCDRPPCGAASGWQAKCWVKDWGCAAEAPTKPPSGPSAAPHAAPDAVLELQGP</sequence>
<organism evidence="3">
    <name type="scientific">Aureococcus anophagefferens</name>
    <name type="common">Harmful bloom alga</name>
    <dbReference type="NCBI Taxonomy" id="44056"/>
    <lineage>
        <taxon>Eukaryota</taxon>
        <taxon>Sar</taxon>
        <taxon>Stramenopiles</taxon>
        <taxon>Ochrophyta</taxon>
        <taxon>Pelagophyceae</taxon>
        <taxon>Pelagomonadales</taxon>
        <taxon>Pelagomonadaceae</taxon>
        <taxon>Aureococcus</taxon>
    </lineage>
</organism>
<evidence type="ECO:0000313" key="2">
    <source>
        <dbReference type="EMBL" id="EGB02484.1"/>
    </source>
</evidence>
<dbReference type="AlphaFoldDB" id="F0YQX5"/>
<feature type="compositionally biased region" description="Low complexity" evidence="1">
    <location>
        <begin position="459"/>
        <end position="478"/>
    </location>
</feature>